<accession>A0ABW8TJP7</accession>
<dbReference type="EMBL" id="JBJIAA010000016">
    <property type="protein sequence ID" value="MFL0252270.1"/>
    <property type="molecule type" value="Genomic_DNA"/>
</dbReference>
<name>A0ABW8TJP7_9CLOT</name>
<evidence type="ECO:0000256" key="1">
    <source>
        <dbReference type="SAM" id="Phobius"/>
    </source>
</evidence>
<keyword evidence="1" id="KW-0472">Membrane</keyword>
<sequence>MKENKKRGFALIYVICVVMLLSALTLAILLILSTNRISSASIDRQNKAQLAAESGIDRGISELKTKVVKDDWFKYIKIKDNELNVGFGKNELPDNIPNEQFENGAYYSVAFEEANHDNNVTGERDVKCIKITSTGKYQSITKTIAAYIEEDDISNEYFDKLFNNPLTGIKDDESDIFTFDSDINDGAAVNDSIQVISNLQGKAEAIAYKEADPSHTTLGDILDKMYNYIEGGNVSFDVSKEELEKEYIPTSLNPNYKSNLPGFKKFSLDDYISIKNASGENDFENMLQYSTMYKVIFINGDINIGQIKRPLVNYVIYCSGNIKFNSSDDVKFWNCNIYAKAITIDGKPYTLSNIEQADKDGKAQDLAYYDTNDQKVVFKSGGAALNPQPKVQIIGIGSDKAKDLILKHIMNYDDDPEPYTRLDGFWKTLNSSKSAVSVFPGGAVGKFSQDARYYINSFFVKNINEYAYGLKFKIIGWEEN</sequence>
<organism evidence="2 3">
    <name type="scientific">Clostridium neuense</name>
    <dbReference type="NCBI Taxonomy" id="1728934"/>
    <lineage>
        <taxon>Bacteria</taxon>
        <taxon>Bacillati</taxon>
        <taxon>Bacillota</taxon>
        <taxon>Clostridia</taxon>
        <taxon>Eubacteriales</taxon>
        <taxon>Clostridiaceae</taxon>
        <taxon>Clostridium</taxon>
    </lineage>
</organism>
<proteinExistence type="predicted"/>
<gene>
    <name evidence="2" type="ORF">ACJDT4_17795</name>
</gene>
<reference evidence="2 3" key="1">
    <citation type="submission" date="2024-11" db="EMBL/GenBank/DDBJ databases">
        <authorList>
            <person name="Heng Y.C."/>
            <person name="Lim A.C.H."/>
            <person name="Lee J.K.Y."/>
            <person name="Kittelmann S."/>
        </authorList>
    </citation>
    <scope>NUCLEOTIDE SEQUENCE [LARGE SCALE GENOMIC DNA]</scope>
    <source>
        <strain evidence="2 3">WILCCON 0114</strain>
    </source>
</reference>
<protein>
    <recommendedName>
        <fullName evidence="4">Type 4 fimbrial biogenesis protein PilX N-terminal domain-containing protein</fullName>
    </recommendedName>
</protein>
<keyword evidence="3" id="KW-1185">Reference proteome</keyword>
<keyword evidence="1" id="KW-0812">Transmembrane</keyword>
<dbReference type="Proteomes" id="UP001623592">
    <property type="component" value="Unassembled WGS sequence"/>
</dbReference>
<evidence type="ECO:0000313" key="2">
    <source>
        <dbReference type="EMBL" id="MFL0252270.1"/>
    </source>
</evidence>
<keyword evidence="1" id="KW-1133">Transmembrane helix</keyword>
<evidence type="ECO:0008006" key="4">
    <source>
        <dbReference type="Google" id="ProtNLM"/>
    </source>
</evidence>
<feature type="transmembrane region" description="Helical" evidence="1">
    <location>
        <begin position="12"/>
        <end position="32"/>
    </location>
</feature>
<comment type="caution">
    <text evidence="2">The sequence shown here is derived from an EMBL/GenBank/DDBJ whole genome shotgun (WGS) entry which is preliminary data.</text>
</comment>
<evidence type="ECO:0000313" key="3">
    <source>
        <dbReference type="Proteomes" id="UP001623592"/>
    </source>
</evidence>
<dbReference type="RefSeq" id="WP_406788927.1">
    <property type="nucleotide sequence ID" value="NZ_JBJIAA010000016.1"/>
</dbReference>